<dbReference type="WBParaSite" id="GPUH_0001514901-mRNA-1">
    <property type="protein sequence ID" value="GPUH_0001514901-mRNA-1"/>
    <property type="gene ID" value="GPUH_0001514901"/>
</dbReference>
<dbReference type="EMBL" id="UYRT01082058">
    <property type="protein sequence ID" value="VDN25419.1"/>
    <property type="molecule type" value="Genomic_DNA"/>
</dbReference>
<gene>
    <name evidence="13" type="ORF">GPUH_LOCUS15129</name>
</gene>
<reference evidence="15" key="1">
    <citation type="submission" date="2016-06" db="UniProtKB">
        <authorList>
            <consortium name="WormBaseParasite"/>
        </authorList>
    </citation>
    <scope>IDENTIFICATION</scope>
</reference>
<protein>
    <recommendedName>
        <fullName evidence="11">Protein-L-isoaspartate(D-aspartate) O-methyltransferase</fullName>
        <ecNumber evidence="3">2.1.1.77</ecNumber>
    </recommendedName>
    <alternativeName>
        <fullName evidence="9">L-isoaspartyl protein carboxyl methyltransferase</fullName>
    </alternativeName>
    <alternativeName>
        <fullName evidence="12">Protein L-isoaspartyl/D-aspartyl methyltransferase</fullName>
    </alternativeName>
    <alternativeName>
        <fullName evidence="8">Protein-beta-aspartate methyltransferase</fullName>
    </alternativeName>
</protein>
<name>A0A183E2D8_9BILA</name>
<keyword evidence="7" id="KW-0949">S-adenosyl-L-methionine</keyword>
<organism evidence="15">
    <name type="scientific">Gongylonema pulchrum</name>
    <dbReference type="NCBI Taxonomy" id="637853"/>
    <lineage>
        <taxon>Eukaryota</taxon>
        <taxon>Metazoa</taxon>
        <taxon>Ecdysozoa</taxon>
        <taxon>Nematoda</taxon>
        <taxon>Chromadorea</taxon>
        <taxon>Rhabditida</taxon>
        <taxon>Spirurina</taxon>
        <taxon>Spiruromorpha</taxon>
        <taxon>Spiruroidea</taxon>
        <taxon>Gongylonematidae</taxon>
        <taxon>Gongylonema</taxon>
    </lineage>
</organism>
<evidence type="ECO:0000313" key="14">
    <source>
        <dbReference type="Proteomes" id="UP000271098"/>
    </source>
</evidence>
<dbReference type="Proteomes" id="UP000271098">
    <property type="component" value="Unassembled WGS sequence"/>
</dbReference>
<dbReference type="Pfam" id="PF01135">
    <property type="entry name" value="PCMT"/>
    <property type="match status" value="1"/>
</dbReference>
<comment type="subcellular location">
    <subcellularLocation>
        <location evidence="1">Cytoplasm</location>
    </subcellularLocation>
</comment>
<dbReference type="SUPFAM" id="SSF53335">
    <property type="entry name" value="S-adenosyl-L-methionine-dependent methyltransferases"/>
    <property type="match status" value="1"/>
</dbReference>
<dbReference type="CDD" id="cd02440">
    <property type="entry name" value="AdoMet_MTases"/>
    <property type="match status" value="1"/>
</dbReference>
<dbReference type="InterPro" id="IPR000682">
    <property type="entry name" value="PCMT"/>
</dbReference>
<evidence type="ECO:0000256" key="9">
    <source>
        <dbReference type="ARBA" id="ARBA00031350"/>
    </source>
</evidence>
<accession>A0A183E2D8</accession>
<evidence type="ECO:0000256" key="8">
    <source>
        <dbReference type="ARBA" id="ARBA00031323"/>
    </source>
</evidence>
<evidence type="ECO:0000256" key="3">
    <source>
        <dbReference type="ARBA" id="ARBA00011890"/>
    </source>
</evidence>
<evidence type="ECO:0000256" key="6">
    <source>
        <dbReference type="ARBA" id="ARBA00022679"/>
    </source>
</evidence>
<dbReference type="GO" id="GO:0005737">
    <property type="term" value="C:cytoplasm"/>
    <property type="evidence" value="ECO:0007669"/>
    <property type="project" value="UniProtKB-SubCell"/>
</dbReference>
<evidence type="ECO:0000313" key="13">
    <source>
        <dbReference type="EMBL" id="VDN25419.1"/>
    </source>
</evidence>
<keyword evidence="14" id="KW-1185">Reference proteome</keyword>
<dbReference type="PANTHER" id="PTHR11579:SF0">
    <property type="entry name" value="PROTEIN-L-ISOASPARTATE(D-ASPARTATE) O-METHYLTRANSFERASE"/>
    <property type="match status" value="1"/>
</dbReference>
<dbReference type="EC" id="2.1.1.77" evidence="3"/>
<evidence type="ECO:0000313" key="15">
    <source>
        <dbReference type="WBParaSite" id="GPUH_0001514901-mRNA-1"/>
    </source>
</evidence>
<sequence length="233" mass="25713">MAWRSHGDSNASLVGNLQKVGRFAGNRLFEDERVKMAMLAIDRADFCPRNPYMDNPEPIGCNATISAPHMHAAALQYLKDHLREGDRALDVGSGSGYLTACMAHMVGLSGRVVGIEHIRELVELSIRNIRKHHAEFLDGERIVMVEGDGRRGFERYAPYKAIHVGAAAPAVPEELLSQLAPGGRMLIPVGAAHSDQRFVQIDKDEKGNVTRIEKMGVIFVPLTNKENQMGRMC</sequence>
<dbReference type="FunFam" id="3.40.50.150:FF:000027">
    <property type="entry name" value="Protein-L-isoaspartate O-methyltransferase"/>
    <property type="match status" value="1"/>
</dbReference>
<dbReference type="OrthoDB" id="73890at2759"/>
<dbReference type="GO" id="GO:0004719">
    <property type="term" value="F:protein-L-isoaspartate (D-aspartate) O-methyltransferase activity"/>
    <property type="evidence" value="ECO:0007669"/>
    <property type="project" value="UniProtKB-EC"/>
</dbReference>
<keyword evidence="6" id="KW-0808">Transferase</keyword>
<dbReference type="NCBIfam" id="TIGR00080">
    <property type="entry name" value="pimt"/>
    <property type="match status" value="1"/>
</dbReference>
<dbReference type="PANTHER" id="PTHR11579">
    <property type="entry name" value="PROTEIN-L-ISOASPARTATE O-METHYLTRANSFERASE"/>
    <property type="match status" value="1"/>
</dbReference>
<evidence type="ECO:0000256" key="1">
    <source>
        <dbReference type="ARBA" id="ARBA00004496"/>
    </source>
</evidence>
<evidence type="ECO:0000256" key="4">
    <source>
        <dbReference type="ARBA" id="ARBA00022490"/>
    </source>
</evidence>
<evidence type="ECO:0000256" key="2">
    <source>
        <dbReference type="ARBA" id="ARBA00005369"/>
    </source>
</evidence>
<evidence type="ECO:0000256" key="5">
    <source>
        <dbReference type="ARBA" id="ARBA00022603"/>
    </source>
</evidence>
<evidence type="ECO:0000256" key="11">
    <source>
        <dbReference type="ARBA" id="ARBA00040923"/>
    </source>
</evidence>
<dbReference type="AlphaFoldDB" id="A0A183E2D8"/>
<evidence type="ECO:0000256" key="10">
    <source>
        <dbReference type="ARBA" id="ARBA00035815"/>
    </source>
</evidence>
<evidence type="ECO:0000256" key="12">
    <source>
        <dbReference type="ARBA" id="ARBA00042126"/>
    </source>
</evidence>
<comment type="catalytic activity">
    <reaction evidence="10">
        <text>[protein]-L-isoaspartate + S-adenosyl-L-methionine = [protein]-L-isoaspartate alpha-methyl ester + S-adenosyl-L-homocysteine</text>
        <dbReference type="Rhea" id="RHEA:12705"/>
        <dbReference type="Rhea" id="RHEA-COMP:12143"/>
        <dbReference type="Rhea" id="RHEA-COMP:12144"/>
        <dbReference type="ChEBI" id="CHEBI:57856"/>
        <dbReference type="ChEBI" id="CHEBI:59789"/>
        <dbReference type="ChEBI" id="CHEBI:90596"/>
        <dbReference type="ChEBI" id="CHEBI:90598"/>
        <dbReference type="EC" id="2.1.1.77"/>
    </reaction>
    <physiologicalReaction direction="left-to-right" evidence="10">
        <dbReference type="Rhea" id="RHEA:12706"/>
    </physiologicalReaction>
</comment>
<comment type="similarity">
    <text evidence="2">Belongs to the methyltransferase superfamily. L-isoaspartyl/D-aspartyl protein methyltransferase family.</text>
</comment>
<evidence type="ECO:0000256" key="7">
    <source>
        <dbReference type="ARBA" id="ARBA00022691"/>
    </source>
</evidence>
<reference evidence="13 14" key="2">
    <citation type="submission" date="2018-11" db="EMBL/GenBank/DDBJ databases">
        <authorList>
            <consortium name="Pathogen Informatics"/>
        </authorList>
    </citation>
    <scope>NUCLEOTIDE SEQUENCE [LARGE SCALE GENOMIC DNA]</scope>
</reference>
<proteinExistence type="inferred from homology"/>
<dbReference type="Gene3D" id="3.40.50.150">
    <property type="entry name" value="Vaccinia Virus protein VP39"/>
    <property type="match status" value="1"/>
</dbReference>
<keyword evidence="5" id="KW-0489">Methyltransferase</keyword>
<dbReference type="InterPro" id="IPR029063">
    <property type="entry name" value="SAM-dependent_MTases_sf"/>
</dbReference>
<dbReference type="GO" id="GO:0032259">
    <property type="term" value="P:methylation"/>
    <property type="evidence" value="ECO:0007669"/>
    <property type="project" value="UniProtKB-KW"/>
</dbReference>
<keyword evidence="4" id="KW-0963">Cytoplasm</keyword>